<feature type="compositionally biased region" description="Basic and acidic residues" evidence="1">
    <location>
        <begin position="147"/>
        <end position="168"/>
    </location>
</feature>
<feature type="compositionally biased region" description="Polar residues" evidence="1">
    <location>
        <begin position="122"/>
        <end position="132"/>
    </location>
</feature>
<feature type="region of interest" description="Disordered" evidence="1">
    <location>
        <begin position="105"/>
        <end position="185"/>
    </location>
</feature>
<name>A0A9W9ZZF9_9CNID</name>
<gene>
    <name evidence="2" type="ORF">OS493_028417</name>
</gene>
<feature type="compositionally biased region" description="Polar residues" evidence="1">
    <location>
        <begin position="241"/>
        <end position="256"/>
    </location>
</feature>
<comment type="caution">
    <text evidence="2">The sequence shown here is derived from an EMBL/GenBank/DDBJ whole genome shotgun (WGS) entry which is preliminary data.</text>
</comment>
<dbReference type="AlphaFoldDB" id="A0A9W9ZZF9"/>
<reference evidence="2" key="1">
    <citation type="submission" date="2023-01" db="EMBL/GenBank/DDBJ databases">
        <title>Genome assembly of the deep-sea coral Lophelia pertusa.</title>
        <authorList>
            <person name="Herrera S."/>
            <person name="Cordes E."/>
        </authorList>
    </citation>
    <scope>NUCLEOTIDE SEQUENCE</scope>
    <source>
        <strain evidence="2">USNM1676648</strain>
        <tissue evidence="2">Polyp</tissue>
    </source>
</reference>
<evidence type="ECO:0000313" key="3">
    <source>
        <dbReference type="Proteomes" id="UP001163046"/>
    </source>
</evidence>
<feature type="region of interest" description="Disordered" evidence="1">
    <location>
        <begin position="313"/>
        <end position="334"/>
    </location>
</feature>
<feature type="region of interest" description="Disordered" evidence="1">
    <location>
        <begin position="217"/>
        <end position="299"/>
    </location>
</feature>
<evidence type="ECO:0000256" key="1">
    <source>
        <dbReference type="SAM" id="MobiDB-lite"/>
    </source>
</evidence>
<feature type="compositionally biased region" description="Basic and acidic residues" evidence="1">
    <location>
        <begin position="227"/>
        <end position="237"/>
    </location>
</feature>
<protein>
    <submittedName>
        <fullName evidence="2">Uncharacterized protein</fullName>
    </submittedName>
</protein>
<sequence>MLHWKIGQLSRFSQTETITVGRFTVTTKGKNTGKMELSGDESDDDGISPMMTHPIKVPHKRKPILRKPSFRKVEHGDENPDQAHRKLALYPETASRLEDLTRQGLTGSTTILPGMKLKRSNSDSLTGNTSRATLAREFMRAQGMDSSGRDSKRVSFSKETRGLSDDSRSGSSETGTSSLNTPEMERKVLPGDLYEGLKNSPGTSLVDGRFKANKKKSNPHLANLFDTRPDASVDHADGLPPSQSKQPASMPSSLQNLFAPPQNPIQEKPTPGGGFSLPERPRPRVLPISPLARPESPPLLVSRPTLCLRLGSATQLQPHQNKKGGKPFEEFLIR</sequence>
<evidence type="ECO:0000313" key="2">
    <source>
        <dbReference type="EMBL" id="KAJ7389948.1"/>
    </source>
</evidence>
<organism evidence="2 3">
    <name type="scientific">Desmophyllum pertusum</name>
    <dbReference type="NCBI Taxonomy" id="174260"/>
    <lineage>
        <taxon>Eukaryota</taxon>
        <taxon>Metazoa</taxon>
        <taxon>Cnidaria</taxon>
        <taxon>Anthozoa</taxon>
        <taxon>Hexacorallia</taxon>
        <taxon>Scleractinia</taxon>
        <taxon>Caryophylliina</taxon>
        <taxon>Caryophylliidae</taxon>
        <taxon>Desmophyllum</taxon>
    </lineage>
</organism>
<dbReference type="Proteomes" id="UP001163046">
    <property type="component" value="Unassembled WGS sequence"/>
</dbReference>
<keyword evidence="3" id="KW-1185">Reference proteome</keyword>
<accession>A0A9W9ZZF9</accession>
<feature type="compositionally biased region" description="Low complexity" evidence="1">
    <location>
        <begin position="169"/>
        <end position="179"/>
    </location>
</feature>
<proteinExistence type="predicted"/>
<dbReference type="EMBL" id="MU825423">
    <property type="protein sequence ID" value="KAJ7389948.1"/>
    <property type="molecule type" value="Genomic_DNA"/>
</dbReference>